<dbReference type="OrthoDB" id="268407at2"/>
<feature type="transmembrane region" description="Helical" evidence="1">
    <location>
        <begin position="463"/>
        <end position="481"/>
    </location>
</feature>
<sequence>MNSMVESRLSLAARQGLGRLAERPGLLFLTLLLVHSLFTPYVGIRDDAELYALQVQHHLHPGVYGNDIYLKFGSQDSYSAFSTIVTPIAASLGVPTAFFLVYFLSTSLLVYFLSTSLLVFACMRLTRVILSPPSLAVVAAILLVVVALPYGGWHSHDAQEDYLTPRIPAAALGLLGVVAVIERRYVRGWCFTLAAMAVHPLIGVSVLAVVGGATLLTCCSWRWLLSSSLLAGWVVAYVLANQSLGLRLFGRMDADWMAFVVRTSPNCFPTLWSWPDWLRVTSALLVLLLGLTHLRDQRRRVVALVLAVACAGLSVSVVAEYLPYALLLQGQAFRAVWLAQYLSIPVGVLAMVERWRFQRPLDRIVALAVGIVTTRAVDWWQVDPRQGVLLVAIFALTSTVLAFSDRGKGETRTPQHRRFLLALGLACLVVSAFGVLTVGSKLFAHLPNHDPVSIVLGTLRTKGQLIVASVSLGIGIAIGLLVQRRSGVLVILAPLALLVGCWPFLVQQHQGYAVRYERDASDLAFVSAYLANRERPSPRATEIYWPTWPTVLAYRITSTPIVSFASDRQFFGVIFNRGTATEAQRRAVLVRPFENDSMLDICCHESFWSHSFRIFGADTTPPTIGDFQRLCAEPSLEVVILRQRFGDQVAASNGHVHIYECHAIRNPDQHLAQTRSLESPFPPLGQPSQRTKYAVNFIEGH</sequence>
<feature type="transmembrane region" description="Helical" evidence="1">
    <location>
        <begin position="388"/>
        <end position="407"/>
    </location>
</feature>
<feature type="transmembrane region" description="Helical" evidence="1">
    <location>
        <begin position="193"/>
        <end position="215"/>
    </location>
</feature>
<keyword evidence="1" id="KW-0472">Membrane</keyword>
<name>A0A518BBK6_9BACT</name>
<evidence type="ECO:0000313" key="3">
    <source>
        <dbReference type="Proteomes" id="UP000317093"/>
    </source>
</evidence>
<feature type="transmembrane region" description="Helical" evidence="1">
    <location>
        <begin position="419"/>
        <end position="443"/>
    </location>
</feature>
<feature type="transmembrane region" description="Helical" evidence="1">
    <location>
        <begin position="99"/>
        <end position="122"/>
    </location>
</feature>
<proteinExistence type="predicted"/>
<evidence type="ECO:0000313" key="2">
    <source>
        <dbReference type="EMBL" id="QDU64273.1"/>
    </source>
</evidence>
<feature type="transmembrane region" description="Helical" evidence="1">
    <location>
        <begin position="488"/>
        <end position="505"/>
    </location>
</feature>
<feature type="transmembrane region" description="Helical" evidence="1">
    <location>
        <begin position="301"/>
        <end position="322"/>
    </location>
</feature>
<keyword evidence="1" id="KW-0812">Transmembrane</keyword>
<keyword evidence="3" id="KW-1185">Reference proteome</keyword>
<feature type="transmembrane region" description="Helical" evidence="1">
    <location>
        <begin position="25"/>
        <end position="44"/>
    </location>
</feature>
<protein>
    <submittedName>
        <fullName evidence="2">Uncharacterized protein</fullName>
    </submittedName>
</protein>
<gene>
    <name evidence="2" type="ORF">Pan216_51620</name>
</gene>
<organism evidence="2 3">
    <name type="scientific">Kolteria novifilia</name>
    <dbReference type="NCBI Taxonomy" id="2527975"/>
    <lineage>
        <taxon>Bacteria</taxon>
        <taxon>Pseudomonadati</taxon>
        <taxon>Planctomycetota</taxon>
        <taxon>Planctomycetia</taxon>
        <taxon>Kolteriales</taxon>
        <taxon>Kolteriaceae</taxon>
        <taxon>Kolteria</taxon>
    </lineage>
</organism>
<dbReference type="KEGG" id="knv:Pan216_51620"/>
<dbReference type="EMBL" id="CP036279">
    <property type="protein sequence ID" value="QDU64273.1"/>
    <property type="molecule type" value="Genomic_DNA"/>
</dbReference>
<feature type="transmembrane region" description="Helical" evidence="1">
    <location>
        <begin position="334"/>
        <end position="352"/>
    </location>
</feature>
<keyword evidence="1" id="KW-1133">Transmembrane helix</keyword>
<feature type="transmembrane region" description="Helical" evidence="1">
    <location>
        <begin position="163"/>
        <end position="181"/>
    </location>
</feature>
<feature type="transmembrane region" description="Helical" evidence="1">
    <location>
        <begin position="134"/>
        <end position="151"/>
    </location>
</feature>
<feature type="transmembrane region" description="Helical" evidence="1">
    <location>
        <begin position="364"/>
        <end position="382"/>
    </location>
</feature>
<reference evidence="2 3" key="1">
    <citation type="submission" date="2019-02" db="EMBL/GenBank/DDBJ databases">
        <title>Deep-cultivation of Planctomycetes and their phenomic and genomic characterization uncovers novel biology.</title>
        <authorList>
            <person name="Wiegand S."/>
            <person name="Jogler M."/>
            <person name="Boedeker C."/>
            <person name="Pinto D."/>
            <person name="Vollmers J."/>
            <person name="Rivas-Marin E."/>
            <person name="Kohn T."/>
            <person name="Peeters S.H."/>
            <person name="Heuer A."/>
            <person name="Rast P."/>
            <person name="Oberbeckmann S."/>
            <person name="Bunk B."/>
            <person name="Jeske O."/>
            <person name="Meyerdierks A."/>
            <person name="Storesund J.E."/>
            <person name="Kallscheuer N."/>
            <person name="Luecker S."/>
            <person name="Lage O.M."/>
            <person name="Pohl T."/>
            <person name="Merkel B.J."/>
            <person name="Hornburger P."/>
            <person name="Mueller R.-W."/>
            <person name="Bruemmer F."/>
            <person name="Labrenz M."/>
            <person name="Spormann A.M."/>
            <person name="Op den Camp H."/>
            <person name="Overmann J."/>
            <person name="Amann R."/>
            <person name="Jetten M.S.M."/>
            <person name="Mascher T."/>
            <person name="Medema M.H."/>
            <person name="Devos D.P."/>
            <person name="Kaster A.-K."/>
            <person name="Ovreas L."/>
            <person name="Rohde M."/>
            <person name="Galperin M.Y."/>
            <person name="Jogler C."/>
        </authorList>
    </citation>
    <scope>NUCLEOTIDE SEQUENCE [LARGE SCALE GENOMIC DNA]</scope>
    <source>
        <strain evidence="2 3">Pan216</strain>
    </source>
</reference>
<evidence type="ECO:0000256" key="1">
    <source>
        <dbReference type="SAM" id="Phobius"/>
    </source>
</evidence>
<accession>A0A518BBK6</accession>
<dbReference type="RefSeq" id="WP_145262357.1">
    <property type="nucleotide sequence ID" value="NZ_CP036279.1"/>
</dbReference>
<dbReference type="Proteomes" id="UP000317093">
    <property type="component" value="Chromosome"/>
</dbReference>
<dbReference type="AlphaFoldDB" id="A0A518BBK6"/>